<evidence type="ECO:0000313" key="6">
    <source>
        <dbReference type="Proteomes" id="UP000010471"/>
    </source>
</evidence>
<dbReference type="PROSITE" id="PS51118">
    <property type="entry name" value="HTH_HXLR"/>
    <property type="match status" value="1"/>
</dbReference>
<dbReference type="GO" id="GO:0003677">
    <property type="term" value="F:DNA binding"/>
    <property type="evidence" value="ECO:0007669"/>
    <property type="project" value="UniProtKB-KW"/>
</dbReference>
<evidence type="ECO:0000313" key="5">
    <source>
        <dbReference type="EMBL" id="AFZ21413.1"/>
    </source>
</evidence>
<dbReference type="HOGENOM" id="CLU_111585_2_1_3"/>
<evidence type="ECO:0000259" key="4">
    <source>
        <dbReference type="PROSITE" id="PS51118"/>
    </source>
</evidence>
<protein>
    <submittedName>
        <fullName evidence="5">Putative transcriptional regulator</fullName>
    </submittedName>
</protein>
<keyword evidence="6" id="KW-1185">Reference proteome</keyword>
<dbReference type="Proteomes" id="UP000010471">
    <property type="component" value="Chromosome"/>
</dbReference>
<dbReference type="InterPro" id="IPR036388">
    <property type="entry name" value="WH-like_DNA-bd_sf"/>
</dbReference>
<organism evidence="5 6">
    <name type="scientific">Allocoleopsis franciscana PCC 7113</name>
    <dbReference type="NCBI Taxonomy" id="1173027"/>
    <lineage>
        <taxon>Bacteria</taxon>
        <taxon>Bacillati</taxon>
        <taxon>Cyanobacteriota</taxon>
        <taxon>Cyanophyceae</taxon>
        <taxon>Coleofasciculales</taxon>
        <taxon>Coleofasciculaceae</taxon>
        <taxon>Allocoleopsis</taxon>
        <taxon>Allocoleopsis franciscana</taxon>
    </lineage>
</organism>
<dbReference type="eggNOG" id="COG1733">
    <property type="taxonomic scope" value="Bacteria"/>
</dbReference>
<keyword evidence="2" id="KW-0238">DNA-binding</keyword>
<sequence>MVRKFPEPDVFQANCPTQRVLETIADKWSVIVIYALSQQETRRYSELQRVIGGISQKMLTQTLRKLERDGLVDRKVYPVVPPKVEYSLTPVGHTLTELLKAICQWTQIHWDEIEAARVRYDQGSDP</sequence>
<feature type="domain" description="HTH hxlR-type" evidence="4">
    <location>
        <begin position="15"/>
        <end position="114"/>
    </location>
</feature>
<dbReference type="InterPro" id="IPR002577">
    <property type="entry name" value="HTH_HxlR"/>
</dbReference>
<dbReference type="STRING" id="1173027.Mic7113_5792"/>
<proteinExistence type="predicted"/>
<dbReference type="PATRIC" id="fig|1173027.3.peg.6411"/>
<dbReference type="RefSeq" id="WP_015185542.1">
    <property type="nucleotide sequence ID" value="NC_019738.1"/>
</dbReference>
<evidence type="ECO:0000256" key="2">
    <source>
        <dbReference type="ARBA" id="ARBA00023125"/>
    </source>
</evidence>
<dbReference type="KEGG" id="mic:Mic7113_5792"/>
<dbReference type="InterPro" id="IPR036390">
    <property type="entry name" value="WH_DNA-bd_sf"/>
</dbReference>
<evidence type="ECO:0000256" key="3">
    <source>
        <dbReference type="ARBA" id="ARBA00023163"/>
    </source>
</evidence>
<accession>K9WMJ1</accession>
<keyword evidence="3" id="KW-0804">Transcription</keyword>
<dbReference type="PANTHER" id="PTHR33204:SF18">
    <property type="entry name" value="TRANSCRIPTIONAL REGULATORY PROTEIN"/>
    <property type="match status" value="1"/>
</dbReference>
<dbReference type="CDD" id="cd00090">
    <property type="entry name" value="HTH_ARSR"/>
    <property type="match status" value="1"/>
</dbReference>
<reference evidence="5 6" key="1">
    <citation type="submission" date="2012-06" db="EMBL/GenBank/DDBJ databases">
        <title>Finished chromosome of genome of Microcoleus sp. PCC 7113.</title>
        <authorList>
            <consortium name="US DOE Joint Genome Institute"/>
            <person name="Gugger M."/>
            <person name="Coursin T."/>
            <person name="Rippka R."/>
            <person name="Tandeau De Marsac N."/>
            <person name="Huntemann M."/>
            <person name="Wei C.-L."/>
            <person name="Han J."/>
            <person name="Detter J.C."/>
            <person name="Han C."/>
            <person name="Tapia R."/>
            <person name="Chen A."/>
            <person name="Kyrpides N."/>
            <person name="Mavromatis K."/>
            <person name="Markowitz V."/>
            <person name="Szeto E."/>
            <person name="Ivanova N."/>
            <person name="Pagani I."/>
            <person name="Pati A."/>
            <person name="Goodwin L."/>
            <person name="Nordberg H.P."/>
            <person name="Cantor M.N."/>
            <person name="Hua S.X."/>
            <person name="Woyke T."/>
            <person name="Kerfeld C.A."/>
        </authorList>
    </citation>
    <scope>NUCLEOTIDE SEQUENCE [LARGE SCALE GENOMIC DNA]</scope>
    <source>
        <strain evidence="5 6">PCC 7113</strain>
    </source>
</reference>
<dbReference type="AlphaFoldDB" id="K9WMJ1"/>
<dbReference type="Gene3D" id="1.10.10.10">
    <property type="entry name" value="Winged helix-like DNA-binding domain superfamily/Winged helix DNA-binding domain"/>
    <property type="match status" value="1"/>
</dbReference>
<dbReference type="InterPro" id="IPR011991">
    <property type="entry name" value="ArsR-like_HTH"/>
</dbReference>
<name>K9WMJ1_9CYAN</name>
<evidence type="ECO:0000256" key="1">
    <source>
        <dbReference type="ARBA" id="ARBA00023015"/>
    </source>
</evidence>
<dbReference type="PANTHER" id="PTHR33204">
    <property type="entry name" value="TRANSCRIPTIONAL REGULATOR, MARR FAMILY"/>
    <property type="match status" value="1"/>
</dbReference>
<dbReference type="Pfam" id="PF01638">
    <property type="entry name" value="HxlR"/>
    <property type="match status" value="1"/>
</dbReference>
<dbReference type="EMBL" id="CP003630">
    <property type="protein sequence ID" value="AFZ21413.1"/>
    <property type="molecule type" value="Genomic_DNA"/>
</dbReference>
<dbReference type="SUPFAM" id="SSF46785">
    <property type="entry name" value="Winged helix' DNA-binding domain"/>
    <property type="match status" value="1"/>
</dbReference>
<gene>
    <name evidence="5" type="ORF">Mic7113_5792</name>
</gene>
<keyword evidence="1" id="KW-0805">Transcription regulation</keyword>
<dbReference type="OrthoDB" id="9791143at2"/>